<evidence type="ECO:0000313" key="2">
    <source>
        <dbReference type="EMBL" id="PRQ30428.1"/>
    </source>
</evidence>
<protein>
    <submittedName>
        <fullName evidence="2">Putative F-box associated interaction domain-containing protein</fullName>
    </submittedName>
</protein>
<dbReference type="PANTHER" id="PTHR31672">
    <property type="entry name" value="BNACNNG10540D PROTEIN"/>
    <property type="match status" value="1"/>
</dbReference>
<dbReference type="Proteomes" id="UP000238479">
    <property type="component" value="Chromosome 5"/>
</dbReference>
<evidence type="ECO:0000259" key="1">
    <source>
        <dbReference type="Pfam" id="PF07734"/>
    </source>
</evidence>
<dbReference type="Gramene" id="PRQ30428">
    <property type="protein sequence ID" value="PRQ30428"/>
    <property type="gene ID" value="RchiOBHm_Chr5g0024531"/>
</dbReference>
<feature type="domain" description="F-box associated beta-propeller type 1" evidence="1">
    <location>
        <begin position="16"/>
        <end position="162"/>
    </location>
</feature>
<name>A0A2P6Q8D0_ROSCH</name>
<dbReference type="OMA" id="MREYDVC"/>
<keyword evidence="3" id="KW-1185">Reference proteome</keyword>
<proteinExistence type="predicted"/>
<dbReference type="InterPro" id="IPR006527">
    <property type="entry name" value="F-box-assoc_dom_typ1"/>
</dbReference>
<comment type="caution">
    <text evidence="2">The sequence shown here is derived from an EMBL/GenBank/DDBJ whole genome shotgun (WGS) entry which is preliminary data.</text>
</comment>
<gene>
    <name evidence="2" type="ORF">RchiOBHm_Chr5g0024531</name>
</gene>
<evidence type="ECO:0000313" key="3">
    <source>
        <dbReference type="Proteomes" id="UP000238479"/>
    </source>
</evidence>
<dbReference type="Pfam" id="PF07734">
    <property type="entry name" value="FBA_1"/>
    <property type="match status" value="1"/>
</dbReference>
<dbReference type="EMBL" id="PDCK01000043">
    <property type="protein sequence ID" value="PRQ30428.1"/>
    <property type="molecule type" value="Genomic_DNA"/>
</dbReference>
<organism evidence="2 3">
    <name type="scientific">Rosa chinensis</name>
    <name type="common">China rose</name>
    <dbReference type="NCBI Taxonomy" id="74649"/>
    <lineage>
        <taxon>Eukaryota</taxon>
        <taxon>Viridiplantae</taxon>
        <taxon>Streptophyta</taxon>
        <taxon>Embryophyta</taxon>
        <taxon>Tracheophyta</taxon>
        <taxon>Spermatophyta</taxon>
        <taxon>Magnoliopsida</taxon>
        <taxon>eudicotyledons</taxon>
        <taxon>Gunneridae</taxon>
        <taxon>Pentapetalae</taxon>
        <taxon>rosids</taxon>
        <taxon>fabids</taxon>
        <taxon>Rosales</taxon>
        <taxon>Rosaceae</taxon>
        <taxon>Rosoideae</taxon>
        <taxon>Rosoideae incertae sedis</taxon>
        <taxon>Rosa</taxon>
    </lineage>
</organism>
<dbReference type="AlphaFoldDB" id="A0A2P6Q8D0"/>
<dbReference type="PANTHER" id="PTHR31672:SF13">
    <property type="entry name" value="F-BOX PROTEIN CPR30-LIKE"/>
    <property type="match status" value="1"/>
</dbReference>
<accession>A0A2P6Q8D0</accession>
<dbReference type="InterPro" id="IPR050796">
    <property type="entry name" value="SCF_F-box_component"/>
</dbReference>
<dbReference type="InterPro" id="IPR017451">
    <property type="entry name" value="F-box-assoc_interact_dom"/>
</dbReference>
<sequence>MELPKPGFSDGLWLRYYGAGYLSATDDYKVFAASYDVNGPTREMKMFSLRAHVWKTIQHPGHDKASDEGSLLNDEAIHWSVGNEILAFDFEQEEFRTVCLPDHHDIQDPFGVSYVGVSEGCLCVCGHRRGVYIYKSVDFWVMREYDVCDSWTKLFNLSYPPGVLYTYFLIGYGKQISCRKRGWRRVVVG</sequence>
<reference evidence="2 3" key="1">
    <citation type="journal article" date="2018" name="Nat. Genet.">
        <title>The Rosa genome provides new insights in the design of modern roses.</title>
        <authorList>
            <person name="Bendahmane M."/>
        </authorList>
    </citation>
    <scope>NUCLEOTIDE SEQUENCE [LARGE SCALE GENOMIC DNA]</scope>
    <source>
        <strain evidence="3">cv. Old Blush</strain>
    </source>
</reference>
<dbReference type="NCBIfam" id="TIGR01640">
    <property type="entry name" value="F_box_assoc_1"/>
    <property type="match status" value="1"/>
</dbReference>